<sequence>MGIIKKYLKPLFLLGILLLSVGCTNSEDAGTEAEESGSEENIRTVLQHTFTGPSEDQEKIINGYDGDTEKLAEALSDYNVKHFKPYMSERFFEDYVVNTNQAMTFLRMAYPDYKLEVDNIEMEEKENYYNFTVDVSYTDNSSEESKTMNVKGNAQTNEDDQLTSIKFSNFEDIRITLEGEE</sequence>
<gene>
    <name evidence="2" type="ORF">DYE48_16720</name>
</gene>
<reference evidence="2 3" key="1">
    <citation type="submission" date="2018-08" db="EMBL/GenBank/DDBJ databases">
        <title>Genome sequence of Halobacillus trueperi KCTC 3686.</title>
        <authorList>
            <person name="Cho K.H."/>
            <person name="Kwak M.-J."/>
            <person name="Kim B.-Y."/>
            <person name="Chun J."/>
        </authorList>
    </citation>
    <scope>NUCLEOTIDE SEQUENCE [LARGE SCALE GENOMIC DNA]</scope>
    <source>
        <strain evidence="2 3">KCTC 3686</strain>
    </source>
</reference>
<keyword evidence="1" id="KW-0732">Signal</keyword>
<accession>A0A3E0J2U9</accession>
<organism evidence="2 3">
    <name type="scientific">Halobacillus trueperi</name>
    <dbReference type="NCBI Taxonomy" id="156205"/>
    <lineage>
        <taxon>Bacteria</taxon>
        <taxon>Bacillati</taxon>
        <taxon>Bacillota</taxon>
        <taxon>Bacilli</taxon>
        <taxon>Bacillales</taxon>
        <taxon>Bacillaceae</taxon>
        <taxon>Halobacillus</taxon>
    </lineage>
</organism>
<dbReference type="AlphaFoldDB" id="A0A3E0J2U9"/>
<keyword evidence="3" id="KW-1185">Reference proteome</keyword>
<evidence type="ECO:0000256" key="1">
    <source>
        <dbReference type="SAM" id="SignalP"/>
    </source>
</evidence>
<feature type="signal peptide" evidence="1">
    <location>
        <begin position="1"/>
        <end position="29"/>
    </location>
</feature>
<protein>
    <submittedName>
        <fullName evidence="2">Uncharacterized protein</fullName>
    </submittedName>
</protein>
<dbReference type="Proteomes" id="UP000256305">
    <property type="component" value="Unassembled WGS sequence"/>
</dbReference>
<comment type="caution">
    <text evidence="2">The sequence shown here is derived from an EMBL/GenBank/DDBJ whole genome shotgun (WGS) entry which is preliminary data.</text>
</comment>
<evidence type="ECO:0000313" key="2">
    <source>
        <dbReference type="EMBL" id="REJ07137.1"/>
    </source>
</evidence>
<dbReference type="RefSeq" id="WP_115824638.1">
    <property type="nucleotide sequence ID" value="NZ_QUAE01000019.1"/>
</dbReference>
<dbReference type="PROSITE" id="PS51257">
    <property type="entry name" value="PROKAR_LIPOPROTEIN"/>
    <property type="match status" value="1"/>
</dbReference>
<evidence type="ECO:0000313" key="3">
    <source>
        <dbReference type="Proteomes" id="UP000256305"/>
    </source>
</evidence>
<name>A0A3E0J2U9_9BACI</name>
<feature type="chain" id="PRO_5017563077" evidence="1">
    <location>
        <begin position="30"/>
        <end position="181"/>
    </location>
</feature>
<dbReference type="EMBL" id="QUAE01000019">
    <property type="protein sequence ID" value="REJ07137.1"/>
    <property type="molecule type" value="Genomic_DNA"/>
</dbReference>
<proteinExistence type="predicted"/>